<accession>A0A8H4A091</accession>
<sequence length="100" mass="11894">MFKFNPAEYKNKKIDDKSLINNHDKDQFKKEIIDLLTTILESKSNNKRDKDQFKEVIDLSTTIKAKLDSNNEKTLFCYRSNKTINDYLFQNIKISKIIEE</sequence>
<evidence type="ECO:0000313" key="2">
    <source>
        <dbReference type="Proteomes" id="UP000439903"/>
    </source>
</evidence>
<dbReference type="EMBL" id="WTPW01003227">
    <property type="protein sequence ID" value="KAF0349995.1"/>
    <property type="molecule type" value="Genomic_DNA"/>
</dbReference>
<comment type="caution">
    <text evidence="1">The sequence shown here is derived from an EMBL/GenBank/DDBJ whole genome shotgun (WGS) entry which is preliminary data.</text>
</comment>
<dbReference type="AlphaFoldDB" id="A0A8H4A091"/>
<proteinExistence type="predicted"/>
<evidence type="ECO:0000313" key="1">
    <source>
        <dbReference type="EMBL" id="KAF0349995.1"/>
    </source>
</evidence>
<dbReference type="Proteomes" id="UP000439903">
    <property type="component" value="Unassembled WGS sequence"/>
</dbReference>
<protein>
    <submittedName>
        <fullName evidence="1">Uncharacterized protein</fullName>
    </submittedName>
</protein>
<reference evidence="1 2" key="1">
    <citation type="journal article" date="2019" name="Environ. Microbiol.">
        <title>At the nexus of three kingdoms: the genome of the mycorrhizal fungus Gigaspora margarita provides insights into plant, endobacterial and fungal interactions.</title>
        <authorList>
            <person name="Venice F."/>
            <person name="Ghignone S."/>
            <person name="Salvioli di Fossalunga A."/>
            <person name="Amselem J."/>
            <person name="Novero M."/>
            <person name="Xianan X."/>
            <person name="Sedzielewska Toro K."/>
            <person name="Morin E."/>
            <person name="Lipzen A."/>
            <person name="Grigoriev I.V."/>
            <person name="Henrissat B."/>
            <person name="Martin F.M."/>
            <person name="Bonfante P."/>
        </authorList>
    </citation>
    <scope>NUCLEOTIDE SEQUENCE [LARGE SCALE GENOMIC DNA]</scope>
    <source>
        <strain evidence="1 2">BEG34</strain>
    </source>
</reference>
<gene>
    <name evidence="1" type="ORF">F8M41_015431</name>
</gene>
<name>A0A8H4A091_GIGMA</name>
<organism evidence="1 2">
    <name type="scientific">Gigaspora margarita</name>
    <dbReference type="NCBI Taxonomy" id="4874"/>
    <lineage>
        <taxon>Eukaryota</taxon>
        <taxon>Fungi</taxon>
        <taxon>Fungi incertae sedis</taxon>
        <taxon>Mucoromycota</taxon>
        <taxon>Glomeromycotina</taxon>
        <taxon>Glomeromycetes</taxon>
        <taxon>Diversisporales</taxon>
        <taxon>Gigasporaceae</taxon>
        <taxon>Gigaspora</taxon>
    </lineage>
</organism>
<keyword evidence="2" id="KW-1185">Reference proteome</keyword>